<organism evidence="2 3">
    <name type="scientific">Cyclobacterium xiamenense</name>
    <dbReference type="NCBI Taxonomy" id="1297121"/>
    <lineage>
        <taxon>Bacteria</taxon>
        <taxon>Pseudomonadati</taxon>
        <taxon>Bacteroidota</taxon>
        <taxon>Cytophagia</taxon>
        <taxon>Cytophagales</taxon>
        <taxon>Cyclobacteriaceae</taxon>
        <taxon>Cyclobacterium</taxon>
    </lineage>
</organism>
<evidence type="ECO:0000313" key="3">
    <source>
        <dbReference type="Proteomes" id="UP000199403"/>
    </source>
</evidence>
<keyword evidence="2" id="KW-0489">Methyltransferase</keyword>
<dbReference type="EMBL" id="FNZH01000002">
    <property type="protein sequence ID" value="SEJ11914.1"/>
    <property type="molecule type" value="Genomic_DNA"/>
</dbReference>
<protein>
    <submittedName>
        <fullName evidence="2">Methyltransferase, FkbM family</fullName>
    </submittedName>
</protein>
<dbReference type="GO" id="GO:0008168">
    <property type="term" value="F:methyltransferase activity"/>
    <property type="evidence" value="ECO:0007669"/>
    <property type="project" value="UniProtKB-KW"/>
</dbReference>
<accession>A0A1H6W9Q3</accession>
<dbReference type="AlphaFoldDB" id="A0A1H6W9Q3"/>
<dbReference type="STRING" id="1416801.SAMN05192553_102478"/>
<keyword evidence="2" id="KW-0808">Transferase</keyword>
<proteinExistence type="predicted"/>
<dbReference type="GO" id="GO:0032259">
    <property type="term" value="P:methylation"/>
    <property type="evidence" value="ECO:0007669"/>
    <property type="project" value="UniProtKB-KW"/>
</dbReference>
<reference evidence="3" key="1">
    <citation type="submission" date="2016-10" db="EMBL/GenBank/DDBJ databases">
        <authorList>
            <person name="Varghese N."/>
            <person name="Submissions S."/>
        </authorList>
    </citation>
    <scope>NUCLEOTIDE SEQUENCE [LARGE SCALE GENOMIC DNA]</scope>
    <source>
        <strain evidence="3">IBRC-M 10761</strain>
    </source>
</reference>
<feature type="domain" description="Methyltransferase FkbM" evidence="1">
    <location>
        <begin position="68"/>
        <end position="255"/>
    </location>
</feature>
<dbReference type="InterPro" id="IPR006342">
    <property type="entry name" value="FkbM_mtfrase"/>
</dbReference>
<evidence type="ECO:0000259" key="1">
    <source>
        <dbReference type="Pfam" id="PF05050"/>
    </source>
</evidence>
<name>A0A1H6W9Q3_9BACT</name>
<dbReference type="Proteomes" id="UP000199403">
    <property type="component" value="Unassembled WGS sequence"/>
</dbReference>
<dbReference type="SUPFAM" id="SSF53335">
    <property type="entry name" value="S-adenosyl-L-methionine-dependent methyltransferases"/>
    <property type="match status" value="1"/>
</dbReference>
<dbReference type="OrthoDB" id="9812600at2"/>
<gene>
    <name evidence="2" type="ORF">SAMN05192553_102478</name>
</gene>
<dbReference type="Pfam" id="PF05050">
    <property type="entry name" value="Methyltransf_21"/>
    <property type="match status" value="1"/>
</dbReference>
<keyword evidence="3" id="KW-1185">Reference proteome</keyword>
<dbReference type="Gene3D" id="3.40.50.150">
    <property type="entry name" value="Vaccinia Virus protein VP39"/>
    <property type="match status" value="1"/>
</dbReference>
<dbReference type="InterPro" id="IPR029063">
    <property type="entry name" value="SAM-dependent_MTases_sf"/>
</dbReference>
<sequence>MTPMKKAILPVKRKLQRQWKTLRFRLSASNHPLFIGFYRYLYTPGKGSLSAFLHHYSQSKRGDFTVIQIGANDGITHDPIHKFIKRDGWKGVLLEPQPQVFHQFLKEIYAKNEGITTVCAAIGEKDGAQPIYKIGFSDMRWATGLSSFSREKIESAFEEGIVAANCTKFGIDIPEDREEWISEEEVAVIAPRTLMQRYGISKIDLLQIDAEGYDLEVIRIFDLPFSQPAAIVFENVGLNETDYASCLALLQANGYGTRKFGPNTLALKKDEPLYQTYVAS</sequence>
<evidence type="ECO:0000313" key="2">
    <source>
        <dbReference type="EMBL" id="SEJ11914.1"/>
    </source>
</evidence>
<dbReference type="NCBIfam" id="TIGR01444">
    <property type="entry name" value="fkbM_fam"/>
    <property type="match status" value="1"/>
</dbReference>